<feature type="transmembrane region" description="Helical" evidence="6">
    <location>
        <begin position="30"/>
        <end position="47"/>
    </location>
</feature>
<evidence type="ECO:0000256" key="1">
    <source>
        <dbReference type="ARBA" id="ARBA00004651"/>
    </source>
</evidence>
<dbReference type="GO" id="GO:0016787">
    <property type="term" value="F:hydrolase activity"/>
    <property type="evidence" value="ECO:0007669"/>
    <property type="project" value="UniProtKB-KW"/>
</dbReference>
<organism evidence="7 8">
    <name type="scientific">Pseudomonas segetis</name>
    <dbReference type="NCBI Taxonomy" id="298908"/>
    <lineage>
        <taxon>Bacteria</taxon>
        <taxon>Pseudomonadati</taxon>
        <taxon>Pseudomonadota</taxon>
        <taxon>Gammaproteobacteria</taxon>
        <taxon>Pseudomonadales</taxon>
        <taxon>Pseudomonadaceae</taxon>
        <taxon>Pseudomonas</taxon>
    </lineage>
</organism>
<protein>
    <submittedName>
        <fullName evidence="7">Putative effector of murein hydrolase LrgA, UPF0299 family</fullName>
    </submittedName>
</protein>
<name>A0A239AK40_9PSED</name>
<evidence type="ECO:0000256" key="5">
    <source>
        <dbReference type="ARBA" id="ARBA00023136"/>
    </source>
</evidence>
<dbReference type="PANTHER" id="PTHR33931">
    <property type="entry name" value="HOLIN-LIKE PROTEIN CIDA-RELATED"/>
    <property type="match status" value="1"/>
</dbReference>
<dbReference type="PANTHER" id="PTHR33931:SF2">
    <property type="entry name" value="HOLIN-LIKE PROTEIN CIDA"/>
    <property type="match status" value="1"/>
</dbReference>
<dbReference type="EMBL" id="FZOG01000001">
    <property type="protein sequence ID" value="SNR95919.1"/>
    <property type="molecule type" value="Genomic_DNA"/>
</dbReference>
<evidence type="ECO:0000256" key="3">
    <source>
        <dbReference type="ARBA" id="ARBA00022692"/>
    </source>
</evidence>
<keyword evidence="5 6" id="KW-0472">Membrane</keyword>
<reference evidence="8" key="1">
    <citation type="submission" date="2017-06" db="EMBL/GenBank/DDBJ databases">
        <authorList>
            <person name="Varghese N."/>
            <person name="Submissions S."/>
        </authorList>
    </citation>
    <scope>NUCLEOTIDE SEQUENCE [LARGE SCALE GENOMIC DNA]</scope>
    <source>
        <strain evidence="8">CIP 108523</strain>
    </source>
</reference>
<evidence type="ECO:0000313" key="8">
    <source>
        <dbReference type="Proteomes" id="UP000242915"/>
    </source>
</evidence>
<comment type="subcellular location">
    <subcellularLocation>
        <location evidence="1">Cell membrane</location>
        <topology evidence="1">Multi-pass membrane protein</topology>
    </subcellularLocation>
</comment>
<feature type="transmembrane region" description="Helical" evidence="6">
    <location>
        <begin position="7"/>
        <end position="24"/>
    </location>
</feature>
<proteinExistence type="predicted"/>
<feature type="transmembrane region" description="Helical" evidence="6">
    <location>
        <begin position="59"/>
        <end position="81"/>
    </location>
</feature>
<dbReference type="InterPro" id="IPR005538">
    <property type="entry name" value="LrgA/CidA"/>
</dbReference>
<accession>A0A239AK40</accession>
<dbReference type="GO" id="GO:0005886">
    <property type="term" value="C:plasma membrane"/>
    <property type="evidence" value="ECO:0007669"/>
    <property type="project" value="UniProtKB-SubCell"/>
</dbReference>
<evidence type="ECO:0000256" key="4">
    <source>
        <dbReference type="ARBA" id="ARBA00022989"/>
    </source>
</evidence>
<dbReference type="RefSeq" id="WP_089359105.1">
    <property type="nucleotide sequence ID" value="NZ_FZOG01000001.1"/>
</dbReference>
<keyword evidence="2" id="KW-1003">Cell membrane</keyword>
<dbReference type="Pfam" id="PF03788">
    <property type="entry name" value="LrgA"/>
    <property type="match status" value="1"/>
</dbReference>
<gene>
    <name evidence="7" type="ORF">SAMN05216255_1260</name>
</gene>
<keyword evidence="7" id="KW-0378">Hydrolase</keyword>
<evidence type="ECO:0000313" key="7">
    <source>
        <dbReference type="EMBL" id="SNR95919.1"/>
    </source>
</evidence>
<keyword evidence="4 6" id="KW-1133">Transmembrane helix</keyword>
<dbReference type="Proteomes" id="UP000242915">
    <property type="component" value="Unassembled WGS sequence"/>
</dbReference>
<sequence length="121" mass="13059">MLLRGLTWLVMFQILGVAINHALLPALPGAIIGLLLLLVFLLVRGKVDESLNTAANTLLQYLPLLLVVPATGIITSSQALLDNLLPIAGALVLSLFITVPLCGWLMQALARRIERRLDGRS</sequence>
<feature type="transmembrane region" description="Helical" evidence="6">
    <location>
        <begin position="87"/>
        <end position="106"/>
    </location>
</feature>
<evidence type="ECO:0000256" key="2">
    <source>
        <dbReference type="ARBA" id="ARBA00022475"/>
    </source>
</evidence>
<evidence type="ECO:0000256" key="6">
    <source>
        <dbReference type="SAM" id="Phobius"/>
    </source>
</evidence>
<keyword evidence="8" id="KW-1185">Reference proteome</keyword>
<dbReference type="AlphaFoldDB" id="A0A239AK40"/>
<keyword evidence="3 6" id="KW-0812">Transmembrane</keyword>